<evidence type="ECO:0000256" key="1">
    <source>
        <dbReference type="ARBA" id="ARBA00007995"/>
    </source>
</evidence>
<dbReference type="GO" id="GO:0009258">
    <property type="term" value="P:10-formyltetrahydrofolate catabolic process"/>
    <property type="evidence" value="ECO:0007669"/>
    <property type="project" value="UniProtKB-UniRule"/>
</dbReference>
<dbReference type="FunFam" id="3.40.605.10:FF:000001">
    <property type="entry name" value="Aldehyde dehydrogenase 1"/>
    <property type="match status" value="1"/>
</dbReference>
<feature type="site" description="Essential for catalytic activity" evidence="14">
    <location>
        <position position="165"/>
    </location>
</feature>
<comment type="similarity">
    <text evidence="2 16">Belongs to the aldehyde dehydrogenase family.</text>
</comment>
<dbReference type="Pfam" id="PF00171">
    <property type="entry name" value="Aldedh"/>
    <property type="match status" value="1"/>
</dbReference>
<dbReference type="CDD" id="cd08703">
    <property type="entry name" value="FDH_Hydrolase_C"/>
    <property type="match status" value="1"/>
</dbReference>
<feature type="domain" description="Aldehyde dehydrogenase" evidence="17">
    <location>
        <begin position="451"/>
        <end position="917"/>
    </location>
</feature>
<dbReference type="InterPro" id="IPR037022">
    <property type="entry name" value="Formyl_trans_C_sf"/>
</dbReference>
<evidence type="ECO:0000256" key="13">
    <source>
        <dbReference type="PIRSR" id="PIRSR036489-3"/>
    </source>
</evidence>
<sequence>MFMLRKLIKNRPTNRLCLTNQRDLNVAIIGQSTFAAEVYKLLLKNGHRVVGVFTVLDKNNRQDPLAAVASENDTPVFKIKSWRKGENALPEIVAQYKKVDAELNVLPFCSQFIPMEVIEHPKHKSICYHPSILPKHRGVSAINWTLMNGDKEAGFSIFWADDGLDTGPILLQKSCPVLQDDTVDSLYNRFLYPEGIKSMAEAVNMVANGTAPVIPQSTEGSSFEPSVRKKTLQKIDWSKTGEDIQNFIRGLDSSPGAWTTIDGIEVKLYQSSIWTNKTPTGEQINIDSLQIPAIVHDNGLLITCNDGLKLNIQRLSVDGKMIAASNYGKADTVQEIIEYTDEEKALILVVETIWKNILNMDIEKESHFFQSGAGSMDVVRLIEEIKDKLKLILKNDDVYMSPVFSNFCNTLVKKSRGITEDNTHVEYDPVIVEVNNMKLQFAKQLFINGNFVNSESGNTMECINPANESVICSIQCASEADVDHAVKAASRAFEGEWSEMSPRDRGAIMYKIADLLDENREELATLESIDSGAVYTLALKTHIGMSIDVWRYFAGWADKIHGQTVPISHARPNRNLTFTKKEPIGVCGIITPWNYPLMMLSWKMAACLAAGNTVVMKPTELSPLTALKFAELSVKAGFPAGVINILPGLGIETGRAIAEHPDIRKVGFTGSTATGHTIMKASSESNLKKVSLELGGKSPLVIFDDCDLEKSVRMSMGGVFFNKGENCIAAGRVFVESSIHDQFVERVVEEVKKIKIGNPLDRDTHHGPQNHKAHLNKLINYCKKAKDEGAVLKIGGKRLDQPGYYFEPTVFTDVEDHMFIAQEEAFGPIMAISKFSSSNLDAVIKRANSTEYGLSSGIFTKDIGKALRFAEKIDAGTVFINTYNKTDVAAPFGGFKRSGFGKDLGEEALNEYLKIKCITVEY</sequence>
<evidence type="ECO:0000256" key="15">
    <source>
        <dbReference type="PROSITE-ProRule" id="PRU10007"/>
    </source>
</evidence>
<dbReference type="Gene3D" id="1.10.1200.10">
    <property type="entry name" value="ACP-like"/>
    <property type="match status" value="1"/>
</dbReference>
<evidence type="ECO:0000256" key="7">
    <source>
        <dbReference type="ARBA" id="ARBA00022857"/>
    </source>
</evidence>
<dbReference type="FunFam" id="1.10.1200.10:FF:000002">
    <property type="entry name" value="10-formyltetrahydrofolate dehydrogenase"/>
    <property type="match status" value="1"/>
</dbReference>
<dbReference type="Pfam" id="PF00550">
    <property type="entry name" value="PP-binding"/>
    <property type="match status" value="1"/>
</dbReference>
<dbReference type="InterPro" id="IPR011034">
    <property type="entry name" value="Formyl_transferase-like_C_sf"/>
</dbReference>
<evidence type="ECO:0000256" key="2">
    <source>
        <dbReference type="ARBA" id="ARBA00009986"/>
    </source>
</evidence>
<dbReference type="Gene3D" id="3.40.605.10">
    <property type="entry name" value="Aldehyde Dehydrogenase, Chain A, domain 1"/>
    <property type="match status" value="1"/>
</dbReference>
<keyword evidence="6 10" id="KW-0554">One-carbon metabolism</keyword>
<feature type="active site" evidence="15">
    <location>
        <position position="693"/>
    </location>
</feature>
<evidence type="ECO:0000256" key="6">
    <source>
        <dbReference type="ARBA" id="ARBA00022563"/>
    </source>
</evidence>
<evidence type="ECO:0000256" key="14">
    <source>
        <dbReference type="PIRSR" id="PIRSR036489-4"/>
    </source>
</evidence>
<gene>
    <name evidence="21" type="ORF">CINCED_3A003643</name>
</gene>
<evidence type="ECO:0000259" key="17">
    <source>
        <dbReference type="Pfam" id="PF00171"/>
    </source>
</evidence>
<feature type="domain" description="Formyl transferase N-terminal" evidence="19">
    <location>
        <begin position="26"/>
        <end position="199"/>
    </location>
</feature>
<dbReference type="GO" id="GO:0006730">
    <property type="term" value="P:one-carbon metabolic process"/>
    <property type="evidence" value="ECO:0007669"/>
    <property type="project" value="UniProtKB-KW"/>
</dbReference>
<dbReference type="SUPFAM" id="SSF50486">
    <property type="entry name" value="FMT C-terminal domain-like"/>
    <property type="match status" value="1"/>
</dbReference>
<dbReference type="Pfam" id="PF02911">
    <property type="entry name" value="Formyl_trans_C"/>
    <property type="match status" value="1"/>
</dbReference>
<evidence type="ECO:0000256" key="4">
    <source>
        <dbReference type="ARBA" id="ARBA00022450"/>
    </source>
</evidence>
<dbReference type="OrthoDB" id="310895at2759"/>
<evidence type="ECO:0000256" key="11">
    <source>
        <dbReference type="PIRSR" id="PIRSR036489-1"/>
    </source>
</evidence>
<dbReference type="GO" id="GO:0005737">
    <property type="term" value="C:cytoplasm"/>
    <property type="evidence" value="ECO:0007669"/>
    <property type="project" value="InterPro"/>
</dbReference>
<dbReference type="FunFam" id="3.40.50.170:FF:000002">
    <property type="entry name" value="10-formyltetrahydrofolate dehydrogenase"/>
    <property type="match status" value="1"/>
</dbReference>
<evidence type="ECO:0000259" key="18">
    <source>
        <dbReference type="Pfam" id="PF00550"/>
    </source>
</evidence>
<feature type="binding site" evidence="12">
    <location>
        <position position="165"/>
    </location>
    <ligand>
        <name>(6R)-10-formyltetrahydrofolate</name>
        <dbReference type="ChEBI" id="CHEBI:195366"/>
    </ligand>
</feature>
<dbReference type="InterPro" id="IPR002376">
    <property type="entry name" value="Formyl_transf_N"/>
</dbReference>
<keyword evidence="7 10" id="KW-0521">NADP</keyword>
<evidence type="ECO:0000313" key="21">
    <source>
        <dbReference type="EMBL" id="VVC31710.1"/>
    </source>
</evidence>
<keyword evidence="22" id="KW-1185">Reference proteome</keyword>
<dbReference type="SUPFAM" id="SSF53720">
    <property type="entry name" value="ALDH-like"/>
    <property type="match status" value="1"/>
</dbReference>
<keyword evidence="21" id="KW-0808">Transferase</keyword>
<dbReference type="FunFam" id="3.10.25.10:FF:000002">
    <property type="entry name" value="10-formyltetrahydrofolate dehydrogenase"/>
    <property type="match status" value="1"/>
</dbReference>
<dbReference type="InterPro" id="IPR005793">
    <property type="entry name" value="Formyl_trans_C"/>
</dbReference>
<feature type="domain" description="Formyl transferase C-terminal" evidence="20">
    <location>
        <begin position="229"/>
        <end position="326"/>
    </location>
</feature>
<evidence type="ECO:0000256" key="12">
    <source>
        <dbReference type="PIRSR" id="PIRSR036489-2"/>
    </source>
</evidence>
<dbReference type="PANTHER" id="PTHR11699">
    <property type="entry name" value="ALDEHYDE DEHYDROGENASE-RELATED"/>
    <property type="match status" value="1"/>
</dbReference>
<dbReference type="EMBL" id="CABPRJ010000951">
    <property type="protein sequence ID" value="VVC31710.1"/>
    <property type="molecule type" value="Genomic_DNA"/>
</dbReference>
<feature type="binding site" evidence="13">
    <location>
        <begin position="670"/>
        <end position="671"/>
    </location>
    <ligand>
        <name>NADP(+)</name>
        <dbReference type="ChEBI" id="CHEBI:58349"/>
    </ligand>
</feature>
<feature type="active site" description="Proton acceptor" evidence="11">
    <location>
        <position position="693"/>
    </location>
</feature>
<dbReference type="InterPro" id="IPR036477">
    <property type="entry name" value="Formyl_transf_N_sf"/>
</dbReference>
<dbReference type="FunFam" id="3.40.309.10:FF:000012">
    <property type="entry name" value="Betaine aldehyde dehydrogenase"/>
    <property type="match status" value="1"/>
</dbReference>
<protein>
    <recommendedName>
        <fullName evidence="10">10-formyltetrahydrofolate dehydrogenase</fullName>
        <ecNumber evidence="10">1.5.1.6</ecNumber>
    </recommendedName>
</protein>
<evidence type="ECO:0000256" key="9">
    <source>
        <dbReference type="ARBA" id="ARBA00048239"/>
    </source>
</evidence>
<comment type="catalytic activity">
    <reaction evidence="9">
        <text>(6R)-10-formyltetrahydrofolate + NADP(+) + H2O = (6S)-5,6,7,8-tetrahydrofolate + CO2 + NADPH + H(+)</text>
        <dbReference type="Rhea" id="RHEA:10180"/>
        <dbReference type="ChEBI" id="CHEBI:15377"/>
        <dbReference type="ChEBI" id="CHEBI:15378"/>
        <dbReference type="ChEBI" id="CHEBI:16526"/>
        <dbReference type="ChEBI" id="CHEBI:57453"/>
        <dbReference type="ChEBI" id="CHEBI:57783"/>
        <dbReference type="ChEBI" id="CHEBI:58349"/>
        <dbReference type="ChEBI" id="CHEBI:195366"/>
        <dbReference type="EC" id="1.5.1.6"/>
    </reaction>
    <physiologicalReaction direction="left-to-right" evidence="9">
        <dbReference type="Rhea" id="RHEA:10181"/>
    </physiologicalReaction>
</comment>
<dbReference type="Pfam" id="PF00551">
    <property type="entry name" value="Formyl_trans_N"/>
    <property type="match status" value="1"/>
</dbReference>
<dbReference type="InterPro" id="IPR029510">
    <property type="entry name" value="Ald_DH_CS_GLU"/>
</dbReference>
<keyword evidence="5" id="KW-0597">Phosphoprotein</keyword>
<dbReference type="Gene3D" id="3.40.50.170">
    <property type="entry name" value="Formyl transferase, N-terminal domain"/>
    <property type="match status" value="1"/>
</dbReference>
<dbReference type="InterPro" id="IPR001555">
    <property type="entry name" value="GART_AS"/>
</dbReference>
<dbReference type="FunFam" id="3.40.605.10:FF:000026">
    <property type="entry name" value="Aldehyde dehydrogenase, putative"/>
    <property type="match status" value="1"/>
</dbReference>
<feature type="domain" description="Carrier" evidence="18">
    <location>
        <begin position="350"/>
        <end position="410"/>
    </location>
</feature>
<dbReference type="PROSITE" id="PS00373">
    <property type="entry name" value="GART"/>
    <property type="match status" value="1"/>
</dbReference>
<comment type="similarity">
    <text evidence="1 10">In the C-terminal section; belongs to the aldehyde dehydrogenase family. ALDH1L subfamily.</text>
</comment>
<dbReference type="PROSITE" id="PS00687">
    <property type="entry name" value="ALDEHYDE_DEHYDR_GLU"/>
    <property type="match status" value="1"/>
</dbReference>
<dbReference type="Gene3D" id="3.10.25.10">
    <property type="entry name" value="Formyl transferase, C-terminal domain"/>
    <property type="match status" value="1"/>
</dbReference>
<organism evidence="21 22">
    <name type="scientific">Cinara cedri</name>
    <dbReference type="NCBI Taxonomy" id="506608"/>
    <lineage>
        <taxon>Eukaryota</taxon>
        <taxon>Metazoa</taxon>
        <taxon>Ecdysozoa</taxon>
        <taxon>Arthropoda</taxon>
        <taxon>Hexapoda</taxon>
        <taxon>Insecta</taxon>
        <taxon>Pterygota</taxon>
        <taxon>Neoptera</taxon>
        <taxon>Paraneoptera</taxon>
        <taxon>Hemiptera</taxon>
        <taxon>Sternorrhyncha</taxon>
        <taxon>Aphidomorpha</taxon>
        <taxon>Aphidoidea</taxon>
        <taxon>Aphididae</taxon>
        <taxon>Lachninae</taxon>
        <taxon>Cinara</taxon>
    </lineage>
</organism>
<accession>A0A5E4MMX3</accession>
<keyword evidence="8 10" id="KW-0560">Oxidoreductase</keyword>
<keyword evidence="4" id="KW-0596">Phosphopantetheine</keyword>
<dbReference type="GO" id="GO:0016155">
    <property type="term" value="F:formyltetrahydrofolate dehydrogenase activity"/>
    <property type="evidence" value="ECO:0007669"/>
    <property type="project" value="UniProtKB-UniRule"/>
</dbReference>
<dbReference type="InterPro" id="IPR009081">
    <property type="entry name" value="PP-bd_ACP"/>
</dbReference>
<evidence type="ECO:0000259" key="20">
    <source>
        <dbReference type="Pfam" id="PF02911"/>
    </source>
</evidence>
<dbReference type="GO" id="GO:0016620">
    <property type="term" value="F:oxidoreductase activity, acting on the aldehyde or oxo group of donors, NAD or NADP as acceptor"/>
    <property type="evidence" value="ECO:0007669"/>
    <property type="project" value="InterPro"/>
</dbReference>
<evidence type="ECO:0000256" key="8">
    <source>
        <dbReference type="ARBA" id="ARBA00023002"/>
    </source>
</evidence>
<dbReference type="InterPro" id="IPR015590">
    <property type="entry name" value="Aldehyde_DH_dom"/>
</dbReference>
<dbReference type="Proteomes" id="UP000325440">
    <property type="component" value="Unassembled WGS sequence"/>
</dbReference>
<dbReference type="EC" id="1.5.1.6" evidence="10"/>
<dbReference type="InterPro" id="IPR011407">
    <property type="entry name" value="10_FTHF_DH"/>
</dbReference>
<dbReference type="GO" id="GO:0016740">
    <property type="term" value="F:transferase activity"/>
    <property type="evidence" value="ECO:0007669"/>
    <property type="project" value="UniProtKB-KW"/>
</dbReference>
<dbReference type="PIRSF" id="PIRSF036489">
    <property type="entry name" value="10-FTHFDH"/>
    <property type="match status" value="1"/>
</dbReference>
<dbReference type="AlphaFoldDB" id="A0A5E4MMX3"/>
<evidence type="ECO:0000259" key="19">
    <source>
        <dbReference type="Pfam" id="PF00551"/>
    </source>
</evidence>
<evidence type="ECO:0000313" key="22">
    <source>
        <dbReference type="Proteomes" id="UP000325440"/>
    </source>
</evidence>
<dbReference type="SUPFAM" id="SSF47336">
    <property type="entry name" value="ACP-like"/>
    <property type="match status" value="1"/>
</dbReference>
<proteinExistence type="inferred from homology"/>
<name>A0A5E4MMX3_9HEMI</name>
<comment type="similarity">
    <text evidence="3 10">In the N-terminal section; belongs to the GART family.</text>
</comment>
<feature type="binding site" evidence="12">
    <location>
        <begin position="111"/>
        <end position="113"/>
    </location>
    <ligand>
        <name>(6R)-10-formyltetrahydrofolate</name>
        <dbReference type="ChEBI" id="CHEBI:195366"/>
    </ligand>
</feature>
<dbReference type="InterPro" id="IPR016162">
    <property type="entry name" value="Ald_DH_N"/>
</dbReference>
<feature type="active site" description="Proton donor" evidence="11">
    <location>
        <position position="129"/>
    </location>
</feature>
<reference evidence="21 22" key="1">
    <citation type="submission" date="2019-08" db="EMBL/GenBank/DDBJ databases">
        <authorList>
            <person name="Alioto T."/>
            <person name="Alioto T."/>
            <person name="Gomez Garrido J."/>
        </authorList>
    </citation>
    <scope>NUCLEOTIDE SEQUENCE [LARGE SCALE GENOMIC DNA]</scope>
</reference>
<dbReference type="SUPFAM" id="SSF53328">
    <property type="entry name" value="Formyltransferase"/>
    <property type="match status" value="1"/>
</dbReference>
<feature type="active site" description="Proton donor" evidence="11">
    <location>
        <position position="727"/>
    </location>
</feature>
<feature type="binding site" evidence="13">
    <location>
        <begin position="824"/>
        <end position="826"/>
    </location>
    <ligand>
        <name>NADP(+)</name>
        <dbReference type="ChEBI" id="CHEBI:58349"/>
    </ligand>
</feature>
<evidence type="ECO:0000256" key="16">
    <source>
        <dbReference type="RuleBase" id="RU003345"/>
    </source>
</evidence>
<dbReference type="Gene3D" id="3.40.309.10">
    <property type="entry name" value="Aldehyde Dehydrogenase, Chain A, domain 2"/>
    <property type="match status" value="1"/>
</dbReference>
<evidence type="ECO:0000256" key="10">
    <source>
        <dbReference type="PIRNR" id="PIRNR036489"/>
    </source>
</evidence>
<feature type="binding site" evidence="13">
    <location>
        <position position="777"/>
    </location>
    <ligand>
        <name>NADP(+)</name>
        <dbReference type="ChEBI" id="CHEBI:58349"/>
    </ligand>
</feature>
<dbReference type="InterPro" id="IPR016161">
    <property type="entry name" value="Ald_DH/histidinol_DH"/>
</dbReference>
<evidence type="ECO:0000256" key="3">
    <source>
        <dbReference type="ARBA" id="ARBA00010978"/>
    </source>
</evidence>
<dbReference type="PROSITE" id="PS00070">
    <property type="entry name" value="ALDEHYDE_DEHYDR_CYS"/>
    <property type="match status" value="1"/>
</dbReference>
<dbReference type="InterPro" id="IPR036736">
    <property type="entry name" value="ACP-like_sf"/>
</dbReference>
<dbReference type="InterPro" id="IPR016160">
    <property type="entry name" value="Ald_DH_CS_CYS"/>
</dbReference>
<dbReference type="InterPro" id="IPR016163">
    <property type="entry name" value="Ald_DH_C"/>
</dbReference>
<evidence type="ECO:0000256" key="5">
    <source>
        <dbReference type="ARBA" id="ARBA00022553"/>
    </source>
</evidence>